<dbReference type="Gene3D" id="3.30.1150.10">
    <property type="match status" value="1"/>
</dbReference>
<comment type="caution">
    <text evidence="1">The sequence shown here is derived from an EMBL/GenBank/DDBJ whole genome shotgun (WGS) entry which is preliminary data.</text>
</comment>
<keyword evidence="2" id="KW-1185">Reference proteome</keyword>
<accession>A0ABQ1LKC9</accession>
<name>A0ABQ1LKC9_9BACT</name>
<reference evidence="2" key="1">
    <citation type="journal article" date="2019" name="Int. J. Syst. Evol. Microbiol.">
        <title>The Global Catalogue of Microorganisms (GCM) 10K type strain sequencing project: providing services to taxonomists for standard genome sequencing and annotation.</title>
        <authorList>
            <consortium name="The Broad Institute Genomics Platform"/>
            <consortium name="The Broad Institute Genome Sequencing Center for Infectious Disease"/>
            <person name="Wu L."/>
            <person name="Ma J."/>
        </authorList>
    </citation>
    <scope>NUCLEOTIDE SEQUENCE [LARGE SCALE GENOMIC DNA]</scope>
    <source>
        <strain evidence="2">CGMCC 1.12479</strain>
    </source>
</reference>
<evidence type="ECO:0000313" key="2">
    <source>
        <dbReference type="Proteomes" id="UP000635885"/>
    </source>
</evidence>
<proteinExistence type="predicted"/>
<evidence type="ECO:0008006" key="3">
    <source>
        <dbReference type="Google" id="ProtNLM"/>
    </source>
</evidence>
<protein>
    <recommendedName>
        <fullName evidence="3">TonB C-terminal domain-containing protein</fullName>
    </recommendedName>
</protein>
<dbReference type="Proteomes" id="UP000635885">
    <property type="component" value="Unassembled WGS sequence"/>
</dbReference>
<dbReference type="EMBL" id="BMFD01000001">
    <property type="protein sequence ID" value="GGC24948.1"/>
    <property type="molecule type" value="Genomic_DNA"/>
</dbReference>
<evidence type="ECO:0000313" key="1">
    <source>
        <dbReference type="EMBL" id="GGC24948.1"/>
    </source>
</evidence>
<organism evidence="1 2">
    <name type="scientific">Belliella aquatica</name>
    <dbReference type="NCBI Taxonomy" id="1323734"/>
    <lineage>
        <taxon>Bacteria</taxon>
        <taxon>Pseudomonadati</taxon>
        <taxon>Bacteroidota</taxon>
        <taxon>Cytophagia</taxon>
        <taxon>Cytophagales</taxon>
        <taxon>Cyclobacteriaceae</taxon>
        <taxon>Belliella</taxon>
    </lineage>
</organism>
<gene>
    <name evidence="1" type="ORF">GCM10010993_00030</name>
</gene>
<sequence>MNEHFFAIEAGGGEYVFNNVVSFSEEGEMIEKTYSLENKLISIKKSVLEDTPEKMPLWEQEQHFNLDGDLEFTRIKYKNEDGNYTKIIRNGNLILDLKCKSFDCKGFYITDDQQMVECDRDVFESGFPTVKTWSKLLNKHLRFPEVAKQPGSMFKIWIGFKIDESGEMIENAVMNKNLIHPSISKEVERIITKYNGKFMPALDFDGNPITSWFYITLIFRGAI</sequence>